<dbReference type="GO" id="GO:0004252">
    <property type="term" value="F:serine-type endopeptidase activity"/>
    <property type="evidence" value="ECO:0007669"/>
    <property type="project" value="InterPro"/>
</dbReference>
<keyword evidence="6" id="KW-0812">Transmembrane</keyword>
<evidence type="ECO:0000256" key="11">
    <source>
        <dbReference type="ARBA" id="ARBA00023136"/>
    </source>
</evidence>
<dbReference type="PRINTS" id="PR00727">
    <property type="entry name" value="LEADERPTASE"/>
</dbReference>
<keyword evidence="8" id="KW-0378">Hydrolase</keyword>
<accession>A0AAJ6VW47</accession>
<keyword evidence="14" id="KW-1185">Reference proteome</keyword>
<evidence type="ECO:0000256" key="6">
    <source>
        <dbReference type="ARBA" id="ARBA00022692"/>
    </source>
</evidence>
<dbReference type="PANTHER" id="PTHR46041:SF2">
    <property type="entry name" value="MITOCHONDRIAL INNER MEMBRANE PROTEASE SUBUNIT 2"/>
    <property type="match status" value="1"/>
</dbReference>
<reference evidence="15" key="1">
    <citation type="submission" date="2025-08" db="UniProtKB">
        <authorList>
            <consortium name="RefSeq"/>
        </authorList>
    </citation>
    <scope>IDENTIFICATION</scope>
</reference>
<dbReference type="RefSeq" id="XP_003739129.1">
    <property type="nucleotide sequence ID" value="XM_003739081.2"/>
</dbReference>
<keyword evidence="10" id="KW-0496">Mitochondrion</keyword>
<evidence type="ECO:0000256" key="12">
    <source>
        <dbReference type="ARBA" id="ARBA00032718"/>
    </source>
</evidence>
<dbReference type="InterPro" id="IPR037730">
    <property type="entry name" value="IMP2"/>
</dbReference>
<dbReference type="SUPFAM" id="SSF51306">
    <property type="entry name" value="LexA/Signal peptidase"/>
    <property type="match status" value="1"/>
</dbReference>
<evidence type="ECO:0000313" key="14">
    <source>
        <dbReference type="Proteomes" id="UP000694867"/>
    </source>
</evidence>
<dbReference type="GO" id="GO:0042720">
    <property type="term" value="C:mitochondrial inner membrane peptidase complex"/>
    <property type="evidence" value="ECO:0007669"/>
    <property type="project" value="InterPro"/>
</dbReference>
<feature type="domain" description="Peptidase S26" evidence="13">
    <location>
        <begin position="12"/>
        <end position="61"/>
    </location>
</feature>
<evidence type="ECO:0000256" key="2">
    <source>
        <dbReference type="ARBA" id="ARBA00007066"/>
    </source>
</evidence>
<keyword evidence="5 15" id="KW-0645">Protease</keyword>
<evidence type="ECO:0000256" key="5">
    <source>
        <dbReference type="ARBA" id="ARBA00022670"/>
    </source>
</evidence>
<dbReference type="PROSITE" id="PS00761">
    <property type="entry name" value="SPASE_I_3"/>
    <property type="match status" value="1"/>
</dbReference>
<evidence type="ECO:0000256" key="4">
    <source>
        <dbReference type="ARBA" id="ARBA00013650"/>
    </source>
</evidence>
<dbReference type="GO" id="GO:0006465">
    <property type="term" value="P:signal peptide processing"/>
    <property type="evidence" value="ECO:0007669"/>
    <property type="project" value="InterPro"/>
</dbReference>
<dbReference type="Proteomes" id="UP000694867">
    <property type="component" value="Unplaced"/>
</dbReference>
<name>A0AAJ6VW47_9ACAR</name>
<evidence type="ECO:0000256" key="10">
    <source>
        <dbReference type="ARBA" id="ARBA00023128"/>
    </source>
</evidence>
<keyword evidence="7" id="KW-0999">Mitochondrion inner membrane</keyword>
<gene>
    <name evidence="15" type="primary">LOC100902767</name>
</gene>
<comment type="similarity">
    <text evidence="2">Belongs to the peptidase S26 family. IMP2 subfamily.</text>
</comment>
<evidence type="ECO:0000256" key="7">
    <source>
        <dbReference type="ARBA" id="ARBA00022792"/>
    </source>
</evidence>
<protein>
    <recommendedName>
        <fullName evidence="4">Mitochondrial inner membrane protease subunit 2</fullName>
    </recommendedName>
    <alternativeName>
        <fullName evidence="12">IMP2-like protein</fullName>
    </alternativeName>
</protein>
<comment type="subunit">
    <text evidence="3">Heterodimer of 2 subunits, IMMPL1 and IMMPL2.</text>
</comment>
<dbReference type="Gene3D" id="2.10.109.10">
    <property type="entry name" value="Umud Fragment, subunit A"/>
    <property type="match status" value="1"/>
</dbReference>
<dbReference type="InterPro" id="IPR036286">
    <property type="entry name" value="LexA/Signal_pep-like_sf"/>
</dbReference>
<keyword evidence="11" id="KW-0472">Membrane</keyword>
<dbReference type="Pfam" id="PF10502">
    <property type="entry name" value="Peptidase_S26"/>
    <property type="match status" value="2"/>
</dbReference>
<dbReference type="AlphaFoldDB" id="A0AAJ6VW47"/>
<feature type="domain" description="Peptidase S26" evidence="13">
    <location>
        <begin position="69"/>
        <end position="108"/>
    </location>
</feature>
<dbReference type="InterPro" id="IPR019758">
    <property type="entry name" value="Pept_S26A_signal_pept_1_CS"/>
</dbReference>
<dbReference type="CDD" id="cd06530">
    <property type="entry name" value="S26_SPase_I"/>
    <property type="match status" value="1"/>
</dbReference>
<organism evidence="14 15">
    <name type="scientific">Galendromus occidentalis</name>
    <name type="common">western predatory mite</name>
    <dbReference type="NCBI Taxonomy" id="34638"/>
    <lineage>
        <taxon>Eukaryota</taxon>
        <taxon>Metazoa</taxon>
        <taxon>Ecdysozoa</taxon>
        <taxon>Arthropoda</taxon>
        <taxon>Chelicerata</taxon>
        <taxon>Arachnida</taxon>
        <taxon>Acari</taxon>
        <taxon>Parasitiformes</taxon>
        <taxon>Mesostigmata</taxon>
        <taxon>Gamasina</taxon>
        <taxon>Phytoseioidea</taxon>
        <taxon>Phytoseiidae</taxon>
        <taxon>Typhlodrominae</taxon>
        <taxon>Galendromus</taxon>
    </lineage>
</organism>
<keyword evidence="9" id="KW-1133">Transmembrane helix</keyword>
<dbReference type="GeneID" id="100902767"/>
<proteinExistence type="inferred from homology"/>
<sequence length="132" mass="14675">MQPLLNPDPKEQRDCVFVNRMESLDLSKIKRGDVIVFISPRDPSELLIKRVIGLQGDTIRTFKGNELVHIPSGHIWVEGDNHRVSYDSNDFGPISIGLTVAKATHILWPPRRISPIESAEAPGRISAPGLMS</sequence>
<dbReference type="PANTHER" id="PTHR46041">
    <property type="entry name" value="MITOCHONDRIAL INNER MEMBRANE PROTEASE SUBUNIT 2"/>
    <property type="match status" value="1"/>
</dbReference>
<dbReference type="FunFam" id="2.10.109.10:FF:000005">
    <property type="entry name" value="Mitochondrial inner membrane protease subunit"/>
    <property type="match status" value="1"/>
</dbReference>
<dbReference type="GO" id="GO:0006627">
    <property type="term" value="P:protein processing involved in protein targeting to mitochondrion"/>
    <property type="evidence" value="ECO:0007669"/>
    <property type="project" value="InterPro"/>
</dbReference>
<evidence type="ECO:0000256" key="1">
    <source>
        <dbReference type="ARBA" id="ARBA00004434"/>
    </source>
</evidence>
<evidence type="ECO:0000256" key="8">
    <source>
        <dbReference type="ARBA" id="ARBA00022801"/>
    </source>
</evidence>
<evidence type="ECO:0000256" key="3">
    <source>
        <dbReference type="ARBA" id="ARBA00011805"/>
    </source>
</evidence>
<dbReference type="KEGG" id="goe:100902767"/>
<dbReference type="InterPro" id="IPR000223">
    <property type="entry name" value="Pept_S26A_signal_pept_1"/>
</dbReference>
<evidence type="ECO:0000313" key="15">
    <source>
        <dbReference type="RefSeq" id="XP_003739129.1"/>
    </source>
</evidence>
<evidence type="ECO:0000256" key="9">
    <source>
        <dbReference type="ARBA" id="ARBA00022989"/>
    </source>
</evidence>
<evidence type="ECO:0000259" key="13">
    <source>
        <dbReference type="Pfam" id="PF10502"/>
    </source>
</evidence>
<dbReference type="InterPro" id="IPR019533">
    <property type="entry name" value="Peptidase_S26"/>
</dbReference>
<comment type="subcellular location">
    <subcellularLocation>
        <location evidence="1">Mitochondrion inner membrane</location>
        <topology evidence="1">Single-pass membrane protein</topology>
    </subcellularLocation>
</comment>